<comment type="caution">
    <text evidence="1">The sequence shown here is derived from an EMBL/GenBank/DDBJ whole genome shotgun (WGS) entry which is preliminary data.</text>
</comment>
<evidence type="ECO:0000313" key="2">
    <source>
        <dbReference type="Proteomes" id="UP000811619"/>
    </source>
</evidence>
<dbReference type="InterPro" id="IPR029058">
    <property type="entry name" value="AB_hydrolase_fold"/>
</dbReference>
<organism evidence="1 2">
    <name type="scientific">Claviceps africana</name>
    <dbReference type="NCBI Taxonomy" id="83212"/>
    <lineage>
        <taxon>Eukaryota</taxon>
        <taxon>Fungi</taxon>
        <taxon>Dikarya</taxon>
        <taxon>Ascomycota</taxon>
        <taxon>Pezizomycotina</taxon>
        <taxon>Sordariomycetes</taxon>
        <taxon>Hypocreomycetidae</taxon>
        <taxon>Hypocreales</taxon>
        <taxon>Clavicipitaceae</taxon>
        <taxon>Claviceps</taxon>
    </lineage>
</organism>
<feature type="non-terminal residue" evidence="1">
    <location>
        <position position="1"/>
    </location>
</feature>
<gene>
    <name evidence="1" type="ORF">E4U42_008049</name>
</gene>
<name>A0A8K0J099_9HYPO</name>
<accession>A0A8K0J099</accession>
<proteinExistence type="predicted"/>
<keyword evidence="2" id="KW-1185">Reference proteome</keyword>
<dbReference type="Gene3D" id="3.40.50.1820">
    <property type="entry name" value="alpha/beta hydrolase"/>
    <property type="match status" value="1"/>
</dbReference>
<reference evidence="1" key="1">
    <citation type="journal article" date="2020" name="bioRxiv">
        <title>Whole genome comparisons of ergot fungi reveals the divergence and evolution of species within the genus Claviceps are the result of varying mechanisms driving genome evolution and host range expansion.</title>
        <authorList>
            <person name="Wyka S.A."/>
            <person name="Mondo S.J."/>
            <person name="Liu M."/>
            <person name="Dettman J."/>
            <person name="Nalam V."/>
            <person name="Broders K.D."/>
        </authorList>
    </citation>
    <scope>NUCLEOTIDE SEQUENCE</scope>
    <source>
        <strain evidence="1">CCC 489</strain>
    </source>
</reference>
<dbReference type="Proteomes" id="UP000811619">
    <property type="component" value="Unassembled WGS sequence"/>
</dbReference>
<dbReference type="EMBL" id="SRPY01000981">
    <property type="protein sequence ID" value="KAG5915463.1"/>
    <property type="molecule type" value="Genomic_DNA"/>
</dbReference>
<protein>
    <submittedName>
        <fullName evidence="1">Uncharacterized protein</fullName>
    </submittedName>
</protein>
<dbReference type="OrthoDB" id="9974421at2759"/>
<dbReference type="AlphaFoldDB" id="A0A8K0J099"/>
<sequence>VLRRFGCRACTDLVEGSALLARLNAGPIVQRNHTVTVIASRADLLVTPPGTAFVREPGVHNLFVQDVCPSDPVGHLGLALAPNVWHLVRNSLDRTFGRKFVCVNGIPLLHGGEQPHGEAAEVMTLDG</sequence>
<evidence type="ECO:0000313" key="1">
    <source>
        <dbReference type="EMBL" id="KAG5915463.1"/>
    </source>
</evidence>